<evidence type="ECO:0000313" key="1">
    <source>
        <dbReference type="EMBL" id="TBU12756.1"/>
    </source>
</evidence>
<dbReference type="VEuPathDB" id="MicrosporidiaDB:CWI38_0641p0020"/>
<name>A0A4Q9LWQ2_9MICR</name>
<proteinExistence type="predicted"/>
<keyword evidence="2" id="KW-1185">Reference proteome</keyword>
<comment type="caution">
    <text evidence="1">The sequence shown here is derived from an EMBL/GenBank/DDBJ whole genome shotgun (WGS) entry which is preliminary data.</text>
</comment>
<dbReference type="AlphaFoldDB" id="A0A4Q9LWQ2"/>
<evidence type="ECO:0000313" key="2">
    <source>
        <dbReference type="Proteomes" id="UP000292282"/>
    </source>
</evidence>
<sequence length="564" mass="65620">MGNFDDILQMFVGNTSMVSRLIEITFGVLNEENSKNYFLNFFSQKNLKEYDRSYKKVCERIEIELPLEKMWKLPIMRKMQNSGLTPYISHNTSLPSSVEVSACEPSYNINTPANSISIDIRFPNSYLEGMVSNCLFAVQTRFERIPERAIQSFPGNITRNSVALDNLLNKINETSGKEIRKAAVDSKVLNLINQDAIIDDAYIMQAAQVCYDEAIRKEKHRSAWKRNIESFCLNEIVFECVREKRLRCTKLRNNSEERIIFFSFSEHVVSRDEIVCFWSTSRNNNDQTSYAIGLKIYKEEPVTNDTCFDPHEYLDFIENTRCNRTRSLFDKNMRACANFRIEHMLRQLLDCLEKTAIPKLENPNKTHLAPIKIFYKIKYSIRDSSRIEMYFGADDVILHCAKSVVRHINLLLLKNINLFLQNKLKPLRIKTNVKIRNNRTEIFILDKKKNITLFEVGIDSQNSLQIAEPEKLRNYDFLANELGLIYRFSFEIIPYVVTCGGINTNNHEKRGIPSVNRLESGQNSDESWERALLRVPRSNNDKYGVKHLKTKNITPLISEEETDN</sequence>
<organism evidence="1 2">
    <name type="scientific">Hamiltosporidium tvaerminnensis</name>
    <dbReference type="NCBI Taxonomy" id="1176355"/>
    <lineage>
        <taxon>Eukaryota</taxon>
        <taxon>Fungi</taxon>
        <taxon>Fungi incertae sedis</taxon>
        <taxon>Microsporidia</taxon>
        <taxon>Dubosqiidae</taxon>
        <taxon>Hamiltosporidium</taxon>
    </lineage>
</organism>
<dbReference type="EMBL" id="PITK01000641">
    <property type="protein sequence ID" value="TBU12756.1"/>
    <property type="molecule type" value="Genomic_DNA"/>
</dbReference>
<accession>A0A4Q9LWQ2</accession>
<gene>
    <name evidence="1" type="ORF">CWI38_0641p0020</name>
</gene>
<dbReference type="Proteomes" id="UP000292282">
    <property type="component" value="Unassembled WGS sequence"/>
</dbReference>
<reference evidence="1 2" key="1">
    <citation type="submission" date="2017-12" db="EMBL/GenBank/DDBJ databases">
        <authorList>
            <person name="Pombert J.-F."/>
            <person name="Haag K.L."/>
            <person name="Ebert D."/>
        </authorList>
    </citation>
    <scope>NUCLEOTIDE SEQUENCE [LARGE SCALE GENOMIC DNA]</scope>
    <source>
        <strain evidence="1">IL-G-3</strain>
    </source>
</reference>
<protein>
    <submittedName>
        <fullName evidence="1">Uncharacterized protein</fullName>
    </submittedName>
</protein>